<accession>A0A9P4ME38</accession>
<comment type="caution">
    <text evidence="1">The sequence shown here is derived from an EMBL/GenBank/DDBJ whole genome shotgun (WGS) entry which is preliminary data.</text>
</comment>
<evidence type="ECO:0000313" key="2">
    <source>
        <dbReference type="Proteomes" id="UP000799439"/>
    </source>
</evidence>
<organism evidence="1 2">
    <name type="scientific">Myriangium duriaei CBS 260.36</name>
    <dbReference type="NCBI Taxonomy" id="1168546"/>
    <lineage>
        <taxon>Eukaryota</taxon>
        <taxon>Fungi</taxon>
        <taxon>Dikarya</taxon>
        <taxon>Ascomycota</taxon>
        <taxon>Pezizomycotina</taxon>
        <taxon>Dothideomycetes</taxon>
        <taxon>Dothideomycetidae</taxon>
        <taxon>Myriangiales</taxon>
        <taxon>Myriangiaceae</taxon>
        <taxon>Myriangium</taxon>
    </lineage>
</organism>
<evidence type="ECO:0000313" key="1">
    <source>
        <dbReference type="EMBL" id="KAF2149547.1"/>
    </source>
</evidence>
<name>A0A9P4ME38_9PEZI</name>
<reference evidence="1" key="1">
    <citation type="journal article" date="2020" name="Stud. Mycol.">
        <title>101 Dothideomycetes genomes: a test case for predicting lifestyles and emergence of pathogens.</title>
        <authorList>
            <person name="Haridas S."/>
            <person name="Albert R."/>
            <person name="Binder M."/>
            <person name="Bloem J."/>
            <person name="Labutti K."/>
            <person name="Salamov A."/>
            <person name="Andreopoulos B."/>
            <person name="Baker S."/>
            <person name="Barry K."/>
            <person name="Bills G."/>
            <person name="Bluhm B."/>
            <person name="Cannon C."/>
            <person name="Castanera R."/>
            <person name="Culley D."/>
            <person name="Daum C."/>
            <person name="Ezra D."/>
            <person name="Gonzalez J."/>
            <person name="Henrissat B."/>
            <person name="Kuo A."/>
            <person name="Liang C."/>
            <person name="Lipzen A."/>
            <person name="Lutzoni F."/>
            <person name="Magnuson J."/>
            <person name="Mondo S."/>
            <person name="Nolan M."/>
            <person name="Ohm R."/>
            <person name="Pangilinan J."/>
            <person name="Park H.-J."/>
            <person name="Ramirez L."/>
            <person name="Alfaro M."/>
            <person name="Sun H."/>
            <person name="Tritt A."/>
            <person name="Yoshinaga Y."/>
            <person name="Zwiers L.-H."/>
            <person name="Turgeon B."/>
            <person name="Goodwin S."/>
            <person name="Spatafora J."/>
            <person name="Crous P."/>
            <person name="Grigoriev I."/>
        </authorList>
    </citation>
    <scope>NUCLEOTIDE SEQUENCE</scope>
    <source>
        <strain evidence="1">CBS 260.36</strain>
    </source>
</reference>
<dbReference type="Proteomes" id="UP000799439">
    <property type="component" value="Unassembled WGS sequence"/>
</dbReference>
<proteinExistence type="predicted"/>
<sequence length="196" mass="21047">MALVSNVDSAAVGAMFFLPGAFTKALVGLSVELSSASALTWPTIAISMLGLIKFASPFSGIAAAWPKPSRPGGTGGVARPRVEGRRGAKALFCSPATSTKGSRSGTIERSQRILCCNIISDLYKTQETKESQCGLDQSEDGWYSARKVGREQVRRLVLVHHEDSFRIMPVIPPVGASCGGYPRQNAFEVLRHRVRP</sequence>
<protein>
    <submittedName>
        <fullName evidence="1">Uncharacterized protein</fullName>
    </submittedName>
</protein>
<keyword evidence="2" id="KW-1185">Reference proteome</keyword>
<dbReference type="EMBL" id="ML996091">
    <property type="protein sequence ID" value="KAF2149547.1"/>
    <property type="molecule type" value="Genomic_DNA"/>
</dbReference>
<dbReference type="AlphaFoldDB" id="A0A9P4ME38"/>
<gene>
    <name evidence="1" type="ORF">K461DRAFT_48347</name>
</gene>